<protein>
    <submittedName>
        <fullName evidence="2">HD-GYP domain-containing protein (C-di-GMP phosphodiesterase class II)</fullName>
    </submittedName>
</protein>
<evidence type="ECO:0000313" key="3">
    <source>
        <dbReference type="Proteomes" id="UP000252884"/>
    </source>
</evidence>
<organism evidence="2 3">
    <name type="scientific">Pseudorhodoferax soli</name>
    <dbReference type="NCBI Taxonomy" id="545864"/>
    <lineage>
        <taxon>Bacteria</taxon>
        <taxon>Pseudomonadati</taxon>
        <taxon>Pseudomonadota</taxon>
        <taxon>Betaproteobacteria</taxon>
        <taxon>Burkholderiales</taxon>
        <taxon>Comamonadaceae</taxon>
    </lineage>
</organism>
<dbReference type="Gene3D" id="1.10.3210.10">
    <property type="entry name" value="Hypothetical protein af1432"/>
    <property type="match status" value="1"/>
</dbReference>
<sequence>MAANNGALALWQPKFMLKKIPSAQLRLGMYVQEFCGSWMDHPFWRAKFLLATEAQLSKVRQSGVHELWIDTDKGLDIETGIPEAQVRVMVEQELEHFATMPAPLMPTVPESGDDVGQALELIHRSLPKITTMFSDARLGKALDLPGCESMVDEICESVISKPHALISVARLKRHDEYTYMHSVAVCALMIGLGRQLGLNDRLLRKVGLAGMLHDVGKAAMPLEILNRPGKLSDAEFRVMRSHPVRGHALLTEGGGAGPVVLDVCLHHHEKVDGTGYPHGLAGEQISTVAKMGAICDVYDAITSDRPYKRAWSPAESLRQMVQWKGHFDPKVFQAFVRTVGIYPIGSLVRLRSGRLAVVVEQNAANLLAPRVKAFFDLASNVRVYPREVDLADAALGDAIERYESPSDWRFTDLDELCGLKRLQSGA</sequence>
<dbReference type="SUPFAM" id="SSF109604">
    <property type="entry name" value="HD-domain/PDEase-like"/>
    <property type="match status" value="1"/>
</dbReference>
<dbReference type="Pfam" id="PF11871">
    <property type="entry name" value="DUF3391"/>
    <property type="match status" value="1"/>
</dbReference>
<evidence type="ECO:0000313" key="2">
    <source>
        <dbReference type="EMBL" id="RCW70072.1"/>
    </source>
</evidence>
<gene>
    <name evidence="2" type="ORF">DES41_1058</name>
</gene>
<dbReference type="PROSITE" id="PS51832">
    <property type="entry name" value="HD_GYP"/>
    <property type="match status" value="1"/>
</dbReference>
<dbReference type="GO" id="GO:0008081">
    <property type="term" value="F:phosphoric diester hydrolase activity"/>
    <property type="evidence" value="ECO:0007669"/>
    <property type="project" value="UniProtKB-ARBA"/>
</dbReference>
<evidence type="ECO:0000259" key="1">
    <source>
        <dbReference type="PROSITE" id="PS51832"/>
    </source>
</evidence>
<dbReference type="PANTHER" id="PTHR43155">
    <property type="entry name" value="CYCLIC DI-GMP PHOSPHODIESTERASE PA4108-RELATED"/>
    <property type="match status" value="1"/>
</dbReference>
<dbReference type="Pfam" id="PF13487">
    <property type="entry name" value="HD_5"/>
    <property type="match status" value="1"/>
</dbReference>
<dbReference type="EMBL" id="QPJK01000005">
    <property type="protein sequence ID" value="RCW70072.1"/>
    <property type="molecule type" value="Genomic_DNA"/>
</dbReference>
<comment type="caution">
    <text evidence="2">The sequence shown here is derived from an EMBL/GenBank/DDBJ whole genome shotgun (WGS) entry which is preliminary data.</text>
</comment>
<dbReference type="InterPro" id="IPR021812">
    <property type="entry name" value="DUF3391"/>
</dbReference>
<feature type="domain" description="HD-GYP" evidence="1">
    <location>
        <begin position="154"/>
        <end position="351"/>
    </location>
</feature>
<dbReference type="AlphaFoldDB" id="A0A368XPY3"/>
<keyword evidence="3" id="KW-1185">Reference proteome</keyword>
<proteinExistence type="predicted"/>
<dbReference type="SMART" id="SM00471">
    <property type="entry name" value="HDc"/>
    <property type="match status" value="1"/>
</dbReference>
<dbReference type="InterPro" id="IPR037522">
    <property type="entry name" value="HD_GYP_dom"/>
</dbReference>
<accession>A0A368XPY3</accession>
<reference evidence="2 3" key="1">
    <citation type="submission" date="2018-07" db="EMBL/GenBank/DDBJ databases">
        <title>Genomic Encyclopedia of Type Strains, Phase IV (KMG-IV): sequencing the most valuable type-strain genomes for metagenomic binning, comparative biology and taxonomic classification.</title>
        <authorList>
            <person name="Goeker M."/>
        </authorList>
    </citation>
    <scope>NUCLEOTIDE SEQUENCE [LARGE SCALE GENOMIC DNA]</scope>
    <source>
        <strain evidence="2 3">DSM 21634</strain>
    </source>
</reference>
<dbReference type="CDD" id="cd00077">
    <property type="entry name" value="HDc"/>
    <property type="match status" value="1"/>
</dbReference>
<dbReference type="Proteomes" id="UP000252884">
    <property type="component" value="Unassembled WGS sequence"/>
</dbReference>
<name>A0A368XPY3_9BURK</name>
<dbReference type="PANTHER" id="PTHR43155:SF2">
    <property type="entry name" value="CYCLIC DI-GMP PHOSPHODIESTERASE PA4108"/>
    <property type="match status" value="1"/>
</dbReference>
<dbReference type="InterPro" id="IPR003607">
    <property type="entry name" value="HD/PDEase_dom"/>
</dbReference>